<feature type="compositionally biased region" description="Acidic residues" evidence="1">
    <location>
        <begin position="119"/>
        <end position="131"/>
    </location>
</feature>
<feature type="compositionally biased region" description="Acidic residues" evidence="1">
    <location>
        <begin position="215"/>
        <end position="224"/>
    </location>
</feature>
<sequence>MKIYTLGGPTLFSTFVISLGFPLRSLSVRVGLSLSPAAYDFNQSLSPADDSGWDVLENASIVEDPSSISQNSMAEMNAKGALKGEGFPASRAFKPVRFLLSTPGETQEIGGGSLSQLDDNSEQTEELDEYPISESLENDGKDNSDSFLQMDKLRRWWREQREKRARRREARRQKELQKERERRQAEGRSRSDSESSEEGSPWYGSGSESLLGEGSGDEGGEGGN</sequence>
<organism evidence="2 3">
    <name type="scientific">Eimeria praecox</name>
    <dbReference type="NCBI Taxonomy" id="51316"/>
    <lineage>
        <taxon>Eukaryota</taxon>
        <taxon>Sar</taxon>
        <taxon>Alveolata</taxon>
        <taxon>Apicomplexa</taxon>
        <taxon>Conoidasida</taxon>
        <taxon>Coccidia</taxon>
        <taxon>Eucoccidiorida</taxon>
        <taxon>Eimeriorina</taxon>
        <taxon>Eimeriidae</taxon>
        <taxon>Eimeria</taxon>
    </lineage>
</organism>
<evidence type="ECO:0000313" key="3">
    <source>
        <dbReference type="Proteomes" id="UP000018201"/>
    </source>
</evidence>
<feature type="compositionally biased region" description="Basic and acidic residues" evidence="1">
    <location>
        <begin position="172"/>
        <end position="193"/>
    </location>
</feature>
<feature type="region of interest" description="Disordered" evidence="1">
    <location>
        <begin position="103"/>
        <end position="147"/>
    </location>
</feature>
<dbReference type="EMBL" id="HG692751">
    <property type="protein sequence ID" value="CDI84418.1"/>
    <property type="molecule type" value="Genomic_DNA"/>
</dbReference>
<name>U6GYW9_9EIME</name>
<reference evidence="2" key="1">
    <citation type="submission" date="2013-10" db="EMBL/GenBank/DDBJ databases">
        <title>Genomic analysis of the causative agents of coccidiosis in chickens.</title>
        <authorList>
            <person name="Reid A.J."/>
            <person name="Blake D."/>
            <person name="Billington K."/>
            <person name="Browne H."/>
            <person name="Dunn M."/>
            <person name="Hung S."/>
            <person name="Kawahara F."/>
            <person name="Miranda-Saavedra D."/>
            <person name="Mourier T."/>
            <person name="Nagra H."/>
            <person name="Otto T.D."/>
            <person name="Rawlings N."/>
            <person name="Sanchez A."/>
            <person name="Sanders M."/>
            <person name="Subramaniam C."/>
            <person name="Tay Y."/>
            <person name="Dear P."/>
            <person name="Doerig C."/>
            <person name="Gruber A."/>
            <person name="Parkinson J."/>
            <person name="Shirley M."/>
            <person name="Wan K.L."/>
            <person name="Berriman M."/>
            <person name="Tomley F."/>
            <person name="Pain A."/>
        </authorList>
    </citation>
    <scope>NUCLEOTIDE SEQUENCE [LARGE SCALE GENOMIC DNA]</scope>
    <source>
        <strain evidence="2">Houghton</strain>
    </source>
</reference>
<reference evidence="2" key="2">
    <citation type="submission" date="2013-10" db="EMBL/GenBank/DDBJ databases">
        <authorList>
            <person name="Aslett M."/>
        </authorList>
    </citation>
    <scope>NUCLEOTIDE SEQUENCE [LARGE SCALE GENOMIC DNA]</scope>
    <source>
        <strain evidence="2">Houghton</strain>
    </source>
</reference>
<proteinExistence type="predicted"/>
<evidence type="ECO:0000256" key="1">
    <source>
        <dbReference type="SAM" id="MobiDB-lite"/>
    </source>
</evidence>
<dbReference type="AlphaFoldDB" id="U6GYW9"/>
<dbReference type="OrthoDB" id="10606283at2759"/>
<dbReference type="Proteomes" id="UP000018201">
    <property type="component" value="Unassembled WGS sequence"/>
</dbReference>
<protein>
    <submittedName>
        <fullName evidence="2">Uncharacterized protein</fullName>
    </submittedName>
</protein>
<feature type="region of interest" description="Disordered" evidence="1">
    <location>
        <begin position="164"/>
        <end position="224"/>
    </location>
</feature>
<evidence type="ECO:0000313" key="2">
    <source>
        <dbReference type="EMBL" id="CDI84418.1"/>
    </source>
</evidence>
<gene>
    <name evidence="2" type="ORF">EPH_0012420</name>
</gene>
<dbReference type="VEuPathDB" id="ToxoDB:EPH_0012420"/>
<feature type="compositionally biased region" description="Low complexity" evidence="1">
    <location>
        <begin position="198"/>
        <end position="212"/>
    </location>
</feature>
<accession>U6GYW9</accession>
<keyword evidence="3" id="KW-1185">Reference proteome</keyword>